<feature type="region of interest" description="Disordered" evidence="1">
    <location>
        <begin position="1"/>
        <end position="124"/>
    </location>
</feature>
<feature type="region of interest" description="Disordered" evidence="1">
    <location>
        <begin position="167"/>
        <end position="211"/>
    </location>
</feature>
<gene>
    <name evidence="2" type="ORF">DILT_LOCUS452</name>
</gene>
<dbReference type="Proteomes" id="UP000281553">
    <property type="component" value="Unassembled WGS sequence"/>
</dbReference>
<feature type="compositionally biased region" description="Basic residues" evidence="1">
    <location>
        <begin position="200"/>
        <end position="210"/>
    </location>
</feature>
<feature type="compositionally biased region" description="Basic and acidic residues" evidence="1">
    <location>
        <begin position="1"/>
        <end position="26"/>
    </location>
</feature>
<keyword evidence="3" id="KW-1185">Reference proteome</keyword>
<dbReference type="EMBL" id="UYRU01001910">
    <property type="protein sequence ID" value="VDK32869.1"/>
    <property type="molecule type" value="Genomic_DNA"/>
</dbReference>
<organism evidence="2 3">
    <name type="scientific">Dibothriocephalus latus</name>
    <name type="common">Fish tapeworm</name>
    <name type="synonym">Diphyllobothrium latum</name>
    <dbReference type="NCBI Taxonomy" id="60516"/>
    <lineage>
        <taxon>Eukaryota</taxon>
        <taxon>Metazoa</taxon>
        <taxon>Spiralia</taxon>
        <taxon>Lophotrochozoa</taxon>
        <taxon>Platyhelminthes</taxon>
        <taxon>Cestoda</taxon>
        <taxon>Eucestoda</taxon>
        <taxon>Diphyllobothriidea</taxon>
        <taxon>Diphyllobothriidae</taxon>
        <taxon>Dibothriocephalus</taxon>
    </lineage>
</organism>
<proteinExistence type="predicted"/>
<evidence type="ECO:0000313" key="3">
    <source>
        <dbReference type="Proteomes" id="UP000281553"/>
    </source>
</evidence>
<feature type="compositionally biased region" description="Polar residues" evidence="1">
    <location>
        <begin position="187"/>
        <end position="196"/>
    </location>
</feature>
<protein>
    <submittedName>
        <fullName evidence="2">Uncharacterized protein</fullName>
    </submittedName>
</protein>
<evidence type="ECO:0000313" key="2">
    <source>
        <dbReference type="EMBL" id="VDK32869.1"/>
    </source>
</evidence>
<feature type="compositionally biased region" description="Basic and acidic residues" evidence="1">
    <location>
        <begin position="92"/>
        <end position="124"/>
    </location>
</feature>
<feature type="compositionally biased region" description="Low complexity" evidence="1">
    <location>
        <begin position="60"/>
        <end position="73"/>
    </location>
</feature>
<dbReference type="AlphaFoldDB" id="A0A3P6P8V0"/>
<name>A0A3P6P8V0_DIBLA</name>
<feature type="compositionally biased region" description="Low complexity" evidence="1">
    <location>
        <begin position="27"/>
        <end position="41"/>
    </location>
</feature>
<reference evidence="2 3" key="1">
    <citation type="submission" date="2018-11" db="EMBL/GenBank/DDBJ databases">
        <authorList>
            <consortium name="Pathogen Informatics"/>
        </authorList>
    </citation>
    <scope>NUCLEOTIDE SEQUENCE [LARGE SCALE GENOMIC DNA]</scope>
</reference>
<accession>A0A3P6P8V0</accession>
<sequence length="233" mass="26628">MGSSESKEHHHRKESETVESVVEERVAPATAATTPQPAAQQESPNTNGEQNHNEVAVDVPSEPASQQQQQSNPKSKEEEMHHIKNHEKKHEKKESPKDKQERKKREAEEARPKIPEPERELVMRRERNYRGSMITYYSYEVKLPPQAGMAWSPESYRYLGPPNALLRDSEGIHSAPASPVSKRHTEATNTKPVQYDSQERRHKHAHHRGSSLKALLPNGRNVTEFHSTQLNHN</sequence>
<evidence type="ECO:0000256" key="1">
    <source>
        <dbReference type="SAM" id="MobiDB-lite"/>
    </source>
</evidence>